<keyword evidence="1" id="KW-0677">Repeat</keyword>
<name>A0A848LZ15_9BACT</name>
<dbReference type="InterPro" id="IPR051012">
    <property type="entry name" value="CellSynth/LPSAsmb/PSIAsmb"/>
</dbReference>
<sequence>MPWRFSTRPWTLALLLPLACKEPEAAAVQNRAQQAQAALAEGRAYISKGESAPAIAALRKAMTAAPESAEPLLLMAEAQRLAGNDGAAILALKQAKSLVGDDPALQRQLADLYLQDGHTQDALSTLIRLRDTGSLPDADVLKLARIQAREGQIDAAFKTLEAILRENPDDPEAKAVEAEILLLKGDELLAANLMDRLLAQDAGLTSARLLRARYFLNSGFPEMAEADLGAVQGPEAARTDVVTLRARVLLALSRPADAEAALRKLVEAEPRNAEALAWLAETVLAQGRVPDAQTLVDKALQLRPSLPRAQYVRGRVQEEQGDRRGAEESYRFALTAEPRFAAAHSRMWRLHLKAERKAEAQASLERLLTLGEASLEEKAALAGLYATLQTKVSQGLKLIDEALKREPDNAEYLRTKKALTALLPKPKKRSGPIIIRGGR</sequence>
<dbReference type="PROSITE" id="PS50005">
    <property type="entry name" value="TPR"/>
    <property type="match status" value="1"/>
</dbReference>
<dbReference type="EMBL" id="JABBJJ010000488">
    <property type="protein sequence ID" value="NMO22879.1"/>
    <property type="molecule type" value="Genomic_DNA"/>
</dbReference>
<dbReference type="AlphaFoldDB" id="A0A848LZ15"/>
<dbReference type="SMART" id="SM00028">
    <property type="entry name" value="TPR"/>
    <property type="match status" value="7"/>
</dbReference>
<dbReference type="RefSeq" id="WP_169352001.1">
    <property type="nucleotide sequence ID" value="NZ_JABBJJ010000488.1"/>
</dbReference>
<proteinExistence type="predicted"/>
<dbReference type="Gene3D" id="1.25.40.10">
    <property type="entry name" value="Tetratricopeptide repeat domain"/>
    <property type="match status" value="2"/>
</dbReference>
<evidence type="ECO:0000313" key="5">
    <source>
        <dbReference type="Proteomes" id="UP000518300"/>
    </source>
</evidence>
<dbReference type="Proteomes" id="UP000518300">
    <property type="component" value="Unassembled WGS sequence"/>
</dbReference>
<evidence type="ECO:0000256" key="2">
    <source>
        <dbReference type="ARBA" id="ARBA00022803"/>
    </source>
</evidence>
<dbReference type="Pfam" id="PF13181">
    <property type="entry name" value="TPR_8"/>
    <property type="match status" value="1"/>
</dbReference>
<accession>A0A848LZ15</accession>
<dbReference type="PANTHER" id="PTHR45586">
    <property type="entry name" value="TPR REPEAT-CONTAINING PROTEIN PA4667"/>
    <property type="match status" value="1"/>
</dbReference>
<dbReference type="InterPro" id="IPR011990">
    <property type="entry name" value="TPR-like_helical_dom_sf"/>
</dbReference>
<reference evidence="4 5" key="1">
    <citation type="submission" date="2020-04" db="EMBL/GenBank/DDBJ databases">
        <title>Draft genome of Pyxidicoccus fallax type strain.</title>
        <authorList>
            <person name="Whitworth D.E."/>
        </authorList>
    </citation>
    <scope>NUCLEOTIDE SEQUENCE [LARGE SCALE GENOMIC DNA]</scope>
    <source>
        <strain evidence="4 5">DSM 14698</strain>
    </source>
</reference>
<evidence type="ECO:0000256" key="1">
    <source>
        <dbReference type="ARBA" id="ARBA00022737"/>
    </source>
</evidence>
<dbReference type="Pfam" id="PF13432">
    <property type="entry name" value="TPR_16"/>
    <property type="match status" value="2"/>
</dbReference>
<keyword evidence="5" id="KW-1185">Reference proteome</keyword>
<comment type="caution">
    <text evidence="4">The sequence shown here is derived from an EMBL/GenBank/DDBJ whole genome shotgun (WGS) entry which is preliminary data.</text>
</comment>
<organism evidence="4 5">
    <name type="scientific">Pyxidicoccus fallax</name>
    <dbReference type="NCBI Taxonomy" id="394095"/>
    <lineage>
        <taxon>Bacteria</taxon>
        <taxon>Pseudomonadati</taxon>
        <taxon>Myxococcota</taxon>
        <taxon>Myxococcia</taxon>
        <taxon>Myxococcales</taxon>
        <taxon>Cystobacterineae</taxon>
        <taxon>Myxococcaceae</taxon>
        <taxon>Pyxidicoccus</taxon>
    </lineage>
</organism>
<dbReference type="PANTHER" id="PTHR45586:SF1">
    <property type="entry name" value="LIPOPOLYSACCHARIDE ASSEMBLY PROTEIN B"/>
    <property type="match status" value="1"/>
</dbReference>
<feature type="repeat" description="TPR" evidence="3">
    <location>
        <begin position="35"/>
        <end position="68"/>
    </location>
</feature>
<protein>
    <submittedName>
        <fullName evidence="4">Tetratricopeptide repeat protein</fullName>
    </submittedName>
</protein>
<dbReference type="InterPro" id="IPR019734">
    <property type="entry name" value="TPR_rpt"/>
</dbReference>
<keyword evidence="2 3" id="KW-0802">TPR repeat</keyword>
<evidence type="ECO:0000313" key="4">
    <source>
        <dbReference type="EMBL" id="NMO22879.1"/>
    </source>
</evidence>
<dbReference type="SUPFAM" id="SSF48452">
    <property type="entry name" value="TPR-like"/>
    <property type="match status" value="2"/>
</dbReference>
<evidence type="ECO:0000256" key="3">
    <source>
        <dbReference type="PROSITE-ProRule" id="PRU00339"/>
    </source>
</evidence>
<gene>
    <name evidence="4" type="ORF">HG543_49685</name>
</gene>